<accession>A0A1Y0SWV2</accession>
<dbReference type="EMBL" id="MF042360">
    <property type="protein sequence ID" value="ARV76985.1"/>
    <property type="molecule type" value="Genomic_DNA"/>
</dbReference>
<dbReference type="Proteomes" id="UP000225448">
    <property type="component" value="Segment"/>
</dbReference>
<protein>
    <submittedName>
        <fullName evidence="1">Uncharacterized protein</fullName>
    </submittedName>
</protein>
<name>A0A1Y0SWV2_9CAUD</name>
<proteinExistence type="predicted"/>
<keyword evidence="2" id="KW-1185">Reference proteome</keyword>
<gene>
    <name evidence="1" type="ORF">PHABIO_354</name>
</gene>
<sequence length="18" mass="2281">MNKYDERPDIITNEEEWV</sequence>
<evidence type="ECO:0000313" key="1">
    <source>
        <dbReference type="EMBL" id="ARV76985.1"/>
    </source>
</evidence>
<evidence type="ECO:0000313" key="2">
    <source>
        <dbReference type="Proteomes" id="UP000225448"/>
    </source>
</evidence>
<reference evidence="1 2" key="1">
    <citation type="submission" date="2017-05" db="EMBL/GenBank/DDBJ databases">
        <authorList>
            <person name="Song R."/>
            <person name="Chenine A.L."/>
            <person name="Ruprecht R.M."/>
        </authorList>
    </citation>
    <scope>NUCLEOTIDE SEQUENCE [LARGE SCALE GENOMIC DNA]</scope>
</reference>
<organism evidence="1 2">
    <name type="scientific">Pseudomonas phage Phabio</name>
    <dbReference type="NCBI Taxonomy" id="2006668"/>
    <lineage>
        <taxon>Viruses</taxon>
        <taxon>Duplodnaviria</taxon>
        <taxon>Heunggongvirae</taxon>
        <taxon>Uroviricota</taxon>
        <taxon>Caudoviricetes</taxon>
        <taxon>Chimalliviridae</taxon>
        <taxon>Phabiovirus</taxon>
        <taxon>Phabiovirus phabio</taxon>
    </lineage>
</organism>